<evidence type="ECO:0000313" key="2">
    <source>
        <dbReference type="EMBL" id="KAF2034147.1"/>
    </source>
</evidence>
<protein>
    <submittedName>
        <fullName evidence="2">Uncharacterized protein</fullName>
    </submittedName>
</protein>
<dbReference type="Proteomes" id="UP000799777">
    <property type="component" value="Unassembled WGS sequence"/>
</dbReference>
<dbReference type="OrthoDB" id="3538597at2759"/>
<feature type="compositionally biased region" description="Polar residues" evidence="1">
    <location>
        <begin position="11"/>
        <end position="21"/>
    </location>
</feature>
<organism evidence="2 3">
    <name type="scientific">Setomelanomma holmii</name>
    <dbReference type="NCBI Taxonomy" id="210430"/>
    <lineage>
        <taxon>Eukaryota</taxon>
        <taxon>Fungi</taxon>
        <taxon>Dikarya</taxon>
        <taxon>Ascomycota</taxon>
        <taxon>Pezizomycotina</taxon>
        <taxon>Dothideomycetes</taxon>
        <taxon>Pleosporomycetidae</taxon>
        <taxon>Pleosporales</taxon>
        <taxon>Pleosporineae</taxon>
        <taxon>Phaeosphaeriaceae</taxon>
        <taxon>Setomelanomma</taxon>
    </lineage>
</organism>
<sequence length="901" mass="103498">MAPKLRARGNAQGSKSVASNGSKRKRDETSDLQSNLVPKKGKGKQSVVAIPDKQTDCQKAVVDEAIIKEFRIKFHPQKFSPQRPENVPEEHQTKFKHIQQLGQMRYDSYALQPRPDIANKPWELDNKTRAKRLTQKAARARSDYLNEDSWRMALENDIFERFEIEVACQQCRKRLWRSPVEVNPTESNSRTTTLAERQENRSVCKCAPLSRQYSILSTGLSNIFSTRIGERSVIQDDPGNHHRIEMQPDRIYGLRTTVAMEKILERPHVSHLGEDPELEDVLLNRLTISCNPDSGGRASIYPFLVMEAKSLKGKSNFQKIENQTAIPIRNHLYLQLKLEEDGFNKMKVPGGPLAWFLAYVGETWRVYGCYVTKFGPNALPYYRQNIVLLWEGSITGDDEALQLVLIMDYLVDWARDIFRPSIMRQLMSVVDKGSQSAYTIIEEPDILSMRDYANSWSGDRPVAAISGAEAAEVPAKPAFDATNFTTIESPLEPLFKSAGKYIDIRVWEDAKYESRVRGLYITEDDTVAEEHFTRTGYDTLNTAHSSRCWFTLASAQDIKTIEQAWTGSQEIKDVQDPSQQKILCSLYVRYRKDDYGAPIRELTYLAVTEPVANKFVYGRHMLKRIEQVASAEELGVKLLESSTSSQENYFHRYANDQISVLCVTASDFDRLSDRVVLSFDNDRDIKPYARRLDSFIKTTCENPRAGRYKIYATCFRYTKAVHLLTVEPHCILDPTQAFVFINTEAMSSGICAYATNAASEEVNHTWVIRHLVQILVVLWKWNSEISICTGWLTTESKILLWIVSDPQWDSYISIKSTLTTAGMDKIHRNLAWFRKALLRHKCAKPGIRDWHNWRGHRNIQRDIQDACKNCDYKDSWESRSTLPVSQLNFCLEDYIRDERYS</sequence>
<feature type="region of interest" description="Disordered" evidence="1">
    <location>
        <begin position="1"/>
        <end position="48"/>
    </location>
</feature>
<reference evidence="2" key="1">
    <citation type="journal article" date="2020" name="Stud. Mycol.">
        <title>101 Dothideomycetes genomes: a test case for predicting lifestyles and emergence of pathogens.</title>
        <authorList>
            <person name="Haridas S."/>
            <person name="Albert R."/>
            <person name="Binder M."/>
            <person name="Bloem J."/>
            <person name="Labutti K."/>
            <person name="Salamov A."/>
            <person name="Andreopoulos B."/>
            <person name="Baker S."/>
            <person name="Barry K."/>
            <person name="Bills G."/>
            <person name="Bluhm B."/>
            <person name="Cannon C."/>
            <person name="Castanera R."/>
            <person name="Culley D."/>
            <person name="Daum C."/>
            <person name="Ezra D."/>
            <person name="Gonzalez J."/>
            <person name="Henrissat B."/>
            <person name="Kuo A."/>
            <person name="Liang C."/>
            <person name="Lipzen A."/>
            <person name="Lutzoni F."/>
            <person name="Magnuson J."/>
            <person name="Mondo S."/>
            <person name="Nolan M."/>
            <person name="Ohm R."/>
            <person name="Pangilinan J."/>
            <person name="Park H.-J."/>
            <person name="Ramirez L."/>
            <person name="Alfaro M."/>
            <person name="Sun H."/>
            <person name="Tritt A."/>
            <person name="Yoshinaga Y."/>
            <person name="Zwiers L.-H."/>
            <person name="Turgeon B."/>
            <person name="Goodwin S."/>
            <person name="Spatafora J."/>
            <person name="Crous P."/>
            <person name="Grigoriev I."/>
        </authorList>
    </citation>
    <scope>NUCLEOTIDE SEQUENCE</scope>
    <source>
        <strain evidence="2">CBS 110217</strain>
    </source>
</reference>
<gene>
    <name evidence="2" type="ORF">EK21DRAFT_85596</name>
</gene>
<dbReference type="EMBL" id="ML978162">
    <property type="protein sequence ID" value="KAF2034147.1"/>
    <property type="molecule type" value="Genomic_DNA"/>
</dbReference>
<accession>A0A9P4HJ30</accession>
<comment type="caution">
    <text evidence="2">The sequence shown here is derived from an EMBL/GenBank/DDBJ whole genome shotgun (WGS) entry which is preliminary data.</text>
</comment>
<dbReference type="AlphaFoldDB" id="A0A9P4HJ30"/>
<evidence type="ECO:0000313" key="3">
    <source>
        <dbReference type="Proteomes" id="UP000799777"/>
    </source>
</evidence>
<keyword evidence="3" id="KW-1185">Reference proteome</keyword>
<name>A0A9P4HJ30_9PLEO</name>
<proteinExistence type="predicted"/>
<evidence type="ECO:0000256" key="1">
    <source>
        <dbReference type="SAM" id="MobiDB-lite"/>
    </source>
</evidence>